<dbReference type="Pfam" id="PF19502">
    <property type="entry name" value="DUF6036"/>
    <property type="match status" value="1"/>
</dbReference>
<dbReference type="InterPro" id="IPR045792">
    <property type="entry name" value="DUF6036"/>
</dbReference>
<proteinExistence type="predicted"/>
<accession>A0A3L7DDP1</accession>
<dbReference type="RefSeq" id="WP_044745324.1">
    <property type="nucleotide sequence ID" value="NZ_JARMSS010000033.1"/>
</dbReference>
<protein>
    <submittedName>
        <fullName evidence="1">Uncharacterized protein</fullName>
    </submittedName>
</protein>
<dbReference type="EMBL" id="RCTJ01000028">
    <property type="protein sequence ID" value="RLQ13851.1"/>
    <property type="molecule type" value="Genomic_DNA"/>
</dbReference>
<evidence type="ECO:0000313" key="2">
    <source>
        <dbReference type="Proteomes" id="UP000266922"/>
    </source>
</evidence>
<comment type="caution">
    <text evidence="1">The sequence shown here is derived from an EMBL/GenBank/DDBJ whole genome shotgun (WGS) entry which is preliminary data.</text>
</comment>
<gene>
    <name evidence="1" type="ORF">D9548_09150</name>
</gene>
<reference evidence="1 2" key="1">
    <citation type="submission" date="2018-10" db="EMBL/GenBank/DDBJ databases">
        <title>Geobacillus stearothermophilus in processing lines of powdered infant formula.</title>
        <authorList>
            <person name="Rhee M.S."/>
            <person name="Choi I.-G."/>
            <person name="Cho T.J."/>
            <person name="Park B."/>
        </authorList>
    </citation>
    <scope>NUCLEOTIDE SEQUENCE [LARGE SCALE GENOMIC DNA]</scope>
    <source>
        <strain evidence="1 2">FHS-PPGT130</strain>
    </source>
</reference>
<dbReference type="OrthoDB" id="2970545at2"/>
<evidence type="ECO:0000313" key="1">
    <source>
        <dbReference type="EMBL" id="RLQ13851.1"/>
    </source>
</evidence>
<dbReference type="Proteomes" id="UP000266922">
    <property type="component" value="Unassembled WGS sequence"/>
</dbReference>
<dbReference type="AlphaFoldDB" id="A0A164C2V3"/>
<organism evidence="1 2">
    <name type="scientific">Geobacillus stearothermophilus</name>
    <name type="common">Bacillus stearothermophilus</name>
    <dbReference type="NCBI Taxonomy" id="1422"/>
    <lineage>
        <taxon>Bacteria</taxon>
        <taxon>Bacillati</taxon>
        <taxon>Bacillota</taxon>
        <taxon>Bacilli</taxon>
        <taxon>Bacillales</taxon>
        <taxon>Anoxybacillaceae</taxon>
        <taxon>Geobacillus</taxon>
    </lineage>
</organism>
<sequence>MGYSSEEMGTRDAILDKFYTLDYLCCKQGIVAEIVVLGGAALLLLMEQMGEQFRPTRDIDVNLISTNNMQALLRQLEKINVDVVGGIMEVPPSEDLRNKESLFELDLDFSAIRVYVPTIELLACCKIFSTREKDLIDLKETPILEKCDTEKLLEMVAEYREYLLNPSNRDLNLYELDNILKEKGIL</sequence>
<accession>A0A164C2V3</accession>
<name>A0A164C2V3_GEOSE</name>